<dbReference type="InterPro" id="IPR016152">
    <property type="entry name" value="PTrfase/Anion_transptr"/>
</dbReference>
<sequence length="162" mass="17898">METVQSSDIRLTDVFPPSCFFELGDLAEPRAVFTALLAGLARQGHISTSDARDFVEILCAREQLGPSAIGKGFAFPHLRSHRVPRLMGAVGVLKGCDWGALDGQPTRCVFLMLSPISRRREHGRLLEKLFSLMRDCTLALVIERPGGVRMIEKHLRDLDANG</sequence>
<dbReference type="InterPro" id="IPR002178">
    <property type="entry name" value="PTS_EIIA_type-2_dom"/>
</dbReference>
<keyword evidence="3" id="KW-1185">Reference proteome</keyword>
<dbReference type="Gene3D" id="3.40.930.10">
    <property type="entry name" value="Mannitol-specific EII, Chain A"/>
    <property type="match status" value="1"/>
</dbReference>
<dbReference type="AlphaFoldDB" id="A0A5M6D4V1"/>
<dbReference type="SUPFAM" id="SSF55804">
    <property type="entry name" value="Phoshotransferase/anion transport protein"/>
    <property type="match status" value="1"/>
</dbReference>
<dbReference type="Pfam" id="PF00359">
    <property type="entry name" value="PTS_EIIA_2"/>
    <property type="match status" value="1"/>
</dbReference>
<evidence type="ECO:0000259" key="1">
    <source>
        <dbReference type="PROSITE" id="PS51094"/>
    </source>
</evidence>
<dbReference type="RefSeq" id="WP_150077530.1">
    <property type="nucleotide sequence ID" value="NZ_VWOX01000009.1"/>
</dbReference>
<dbReference type="PROSITE" id="PS51094">
    <property type="entry name" value="PTS_EIIA_TYPE_2"/>
    <property type="match status" value="1"/>
</dbReference>
<evidence type="ECO:0000313" key="2">
    <source>
        <dbReference type="EMBL" id="KAA5541796.1"/>
    </source>
</evidence>
<keyword evidence="2" id="KW-0813">Transport</keyword>
<dbReference type="EMBL" id="VWOX01000009">
    <property type="protein sequence ID" value="KAA5541796.1"/>
    <property type="molecule type" value="Genomic_DNA"/>
</dbReference>
<accession>A0A5M6D4V1</accession>
<dbReference type="PANTHER" id="PTHR47738:SF2">
    <property type="entry name" value="PTS SYSTEM FRUCTOSE-LIKE EIIA COMPONENT"/>
    <property type="match status" value="1"/>
</dbReference>
<evidence type="ECO:0000313" key="3">
    <source>
        <dbReference type="Proteomes" id="UP000324479"/>
    </source>
</evidence>
<organism evidence="2 3">
    <name type="scientific">Roseiconus nitratireducens</name>
    <dbReference type="NCBI Taxonomy" id="2605748"/>
    <lineage>
        <taxon>Bacteria</taxon>
        <taxon>Pseudomonadati</taxon>
        <taxon>Planctomycetota</taxon>
        <taxon>Planctomycetia</taxon>
        <taxon>Pirellulales</taxon>
        <taxon>Pirellulaceae</taxon>
        <taxon>Roseiconus</taxon>
    </lineage>
</organism>
<dbReference type="Proteomes" id="UP000324479">
    <property type="component" value="Unassembled WGS sequence"/>
</dbReference>
<name>A0A5M6D4V1_9BACT</name>
<gene>
    <name evidence="2" type="ORF">FYK55_16430</name>
</gene>
<comment type="caution">
    <text evidence="2">The sequence shown here is derived from an EMBL/GenBank/DDBJ whole genome shotgun (WGS) entry which is preliminary data.</text>
</comment>
<dbReference type="PANTHER" id="PTHR47738">
    <property type="entry name" value="PTS SYSTEM FRUCTOSE-LIKE EIIA COMPONENT-RELATED"/>
    <property type="match status" value="1"/>
</dbReference>
<dbReference type="InterPro" id="IPR051541">
    <property type="entry name" value="PTS_SugarTrans_NitroReg"/>
</dbReference>
<reference evidence="2 3" key="1">
    <citation type="submission" date="2019-08" db="EMBL/GenBank/DDBJ databases">
        <authorList>
            <person name="Dhanesh K."/>
            <person name="Kumar G."/>
            <person name="Sasikala C."/>
            <person name="Venkata Ramana C."/>
        </authorList>
    </citation>
    <scope>NUCLEOTIDE SEQUENCE [LARGE SCALE GENOMIC DNA]</scope>
    <source>
        <strain evidence="2 3">JC645</strain>
    </source>
</reference>
<proteinExistence type="predicted"/>
<feature type="domain" description="PTS EIIA type-2" evidence="1">
    <location>
        <begin position="13"/>
        <end position="158"/>
    </location>
</feature>
<keyword evidence="2" id="KW-0762">Sugar transport</keyword>
<protein>
    <submittedName>
        <fullName evidence="2">PTS sugar transporter subunit IIA</fullName>
    </submittedName>
</protein>